<proteinExistence type="predicted"/>
<evidence type="ECO:0008006" key="4">
    <source>
        <dbReference type="Google" id="ProtNLM"/>
    </source>
</evidence>
<dbReference type="OrthoDB" id="1271033at2"/>
<dbReference type="Proteomes" id="UP000315540">
    <property type="component" value="Unassembled WGS sequence"/>
</dbReference>
<evidence type="ECO:0000313" key="2">
    <source>
        <dbReference type="EMBL" id="TPN85148.1"/>
    </source>
</evidence>
<feature type="signal peptide" evidence="1">
    <location>
        <begin position="1"/>
        <end position="19"/>
    </location>
</feature>
<accession>A0A504JBA9</accession>
<gene>
    <name evidence="2" type="ORF">FHK87_14040</name>
</gene>
<feature type="chain" id="PRO_5021382245" description="Carboxypeptidase regulatory-like domain-containing protein" evidence="1">
    <location>
        <begin position="20"/>
        <end position="138"/>
    </location>
</feature>
<dbReference type="RefSeq" id="WP_140594111.1">
    <property type="nucleotide sequence ID" value="NZ_VFWZ01000004.1"/>
</dbReference>
<dbReference type="PROSITE" id="PS51257">
    <property type="entry name" value="PROKAR_LIPOPROTEIN"/>
    <property type="match status" value="1"/>
</dbReference>
<comment type="caution">
    <text evidence="2">The sequence shown here is derived from an EMBL/GenBank/DDBJ whole genome shotgun (WGS) entry which is preliminary data.</text>
</comment>
<reference evidence="2 3" key="1">
    <citation type="submission" date="2019-06" db="EMBL/GenBank/DDBJ databases">
        <authorList>
            <person name="Meng X."/>
        </authorList>
    </citation>
    <scope>NUCLEOTIDE SEQUENCE [LARGE SCALE GENOMIC DNA]</scope>
    <source>
        <strain evidence="2 3">M625</strain>
    </source>
</reference>
<dbReference type="EMBL" id="VFWZ01000004">
    <property type="protein sequence ID" value="TPN85148.1"/>
    <property type="molecule type" value="Genomic_DNA"/>
</dbReference>
<evidence type="ECO:0000313" key="3">
    <source>
        <dbReference type="Proteomes" id="UP000315540"/>
    </source>
</evidence>
<sequence length="138" mass="15389">MNTLKTIAFLAISIFFVIACETNTTTSELDEISLSSTSENAKHANTFDVRIELVDRNGNPVGPNGLRGYFAIDQETGETFYPFRSEDHNVFKGLPQATYRFDAHDGYFDGASSQIVTLQQNMVASDGFIVVTLQYWSE</sequence>
<keyword evidence="1" id="KW-0732">Signal</keyword>
<dbReference type="AlphaFoldDB" id="A0A504JBA9"/>
<protein>
    <recommendedName>
        <fullName evidence="4">Carboxypeptidase regulatory-like domain-containing protein</fullName>
    </recommendedName>
</protein>
<keyword evidence="3" id="KW-1185">Reference proteome</keyword>
<organism evidence="2 3">
    <name type="scientific">Aquimarina algicola</name>
    <dbReference type="NCBI Taxonomy" id="2589995"/>
    <lineage>
        <taxon>Bacteria</taxon>
        <taxon>Pseudomonadati</taxon>
        <taxon>Bacteroidota</taxon>
        <taxon>Flavobacteriia</taxon>
        <taxon>Flavobacteriales</taxon>
        <taxon>Flavobacteriaceae</taxon>
        <taxon>Aquimarina</taxon>
    </lineage>
</organism>
<name>A0A504JBA9_9FLAO</name>
<evidence type="ECO:0000256" key="1">
    <source>
        <dbReference type="SAM" id="SignalP"/>
    </source>
</evidence>